<evidence type="ECO:0000313" key="2">
    <source>
        <dbReference type="Proteomes" id="UP001220478"/>
    </source>
</evidence>
<proteinExistence type="predicted"/>
<keyword evidence="2" id="KW-1185">Reference proteome</keyword>
<name>A0ABY8C5T5_9FIRM</name>
<protein>
    <submittedName>
        <fullName evidence="1">Uncharacterized protein</fullName>
    </submittedName>
</protein>
<sequence length="80" mass="9362">MFVPIIDNNIYADCERGGVIEKIKSLCNFIVRSAPARITFKEVYELYTKCTEEVEKLRKHLKPDDNSLIENNRLKTIEML</sequence>
<accession>A0ABY8C5T5</accession>
<organism evidence="1 2">
    <name type="scientific">Amygdalobacter indicium</name>
    <dbReference type="NCBI Taxonomy" id="3029272"/>
    <lineage>
        <taxon>Bacteria</taxon>
        <taxon>Bacillati</taxon>
        <taxon>Bacillota</taxon>
        <taxon>Clostridia</taxon>
        <taxon>Eubacteriales</taxon>
        <taxon>Oscillospiraceae</taxon>
        <taxon>Amygdalobacter</taxon>
    </lineage>
</organism>
<reference evidence="1 2" key="1">
    <citation type="submission" date="2023-02" db="EMBL/GenBank/DDBJ databases">
        <title>Novel Oscillospiraceae bacterial genomes.</title>
        <authorList>
            <person name="Srinivasan S."/>
            <person name="Austin M.N."/>
            <person name="Fiedler T.L."/>
            <person name="Strenk S.M."/>
            <person name="Agnew K.J."/>
            <person name="Nagana Gowda G.A."/>
            <person name="Raftery D."/>
            <person name="Beamer M.A."/>
            <person name="Achilles S.L."/>
            <person name="Wiesenfeld H.C."/>
            <person name="Fredricks D.N."/>
            <person name="Hillier S.L."/>
        </authorList>
    </citation>
    <scope>NUCLEOTIDE SEQUENCE [LARGE SCALE GENOMIC DNA]</scope>
    <source>
        <strain evidence="1 2">CHIC02 1186E3-8</strain>
    </source>
</reference>
<evidence type="ECO:0000313" key="1">
    <source>
        <dbReference type="EMBL" id="WEG36043.1"/>
    </source>
</evidence>
<dbReference type="Proteomes" id="UP001220478">
    <property type="component" value="Chromosome"/>
</dbReference>
<dbReference type="RefSeq" id="WP_315569916.1">
    <property type="nucleotide sequence ID" value="NZ_CP118866.1"/>
</dbReference>
<gene>
    <name evidence="1" type="ORF">PYS61_02415</name>
</gene>
<dbReference type="EMBL" id="CP118868">
    <property type="protein sequence ID" value="WEG36043.1"/>
    <property type="molecule type" value="Genomic_DNA"/>
</dbReference>